<proteinExistence type="predicted"/>
<dbReference type="Gene3D" id="3.40.50.620">
    <property type="entry name" value="HUPs"/>
    <property type="match status" value="1"/>
</dbReference>
<dbReference type="InterPro" id="IPR014729">
    <property type="entry name" value="Rossmann-like_a/b/a_fold"/>
</dbReference>
<dbReference type="PANTHER" id="PTHR11933">
    <property type="entry name" value="TRNA 5-METHYLAMINOMETHYL-2-THIOURIDYLATE -METHYLTRANSFERASE"/>
    <property type="match status" value="1"/>
</dbReference>
<dbReference type="Proteomes" id="UP000320781">
    <property type="component" value="Unassembled WGS sequence"/>
</dbReference>
<feature type="region of interest" description="Disordered" evidence="3">
    <location>
        <begin position="20"/>
        <end position="64"/>
    </location>
</feature>
<evidence type="ECO:0000313" key="6">
    <source>
        <dbReference type="EMBL" id="TES85513.1"/>
    </source>
</evidence>
<sequence>MRKATLLPELRIYHLFRAKEGPSPGGGSYQVARRENGNSIPESTNRNCDRPDQEWNKKGSNQRPTKQIEMKALSLLSGGLDSILATKIIQNQGIEVEGVSFTSPFFTADRAMEAADSLGILFHTEDIANEILSLLKSPPHGFGKGANPCIDCHIVMVKRAAALMPKIKASFLITGEVLGERPKSQNRWALGVVEEESGWGNYLLRPLTAKNLAPTLPETKGWVNREKLLGIKGRSRRPQLKLASELGIKKFPTPAGGCLLTDPIFSQKLKDLLLRGKINRNEIELLRVGRHFRLGKNSRLIVGRNEKENKSLLELTTPDDFRLQVVSFQGPISLLRGEIDDNTLLKAASITCRYSDAPRDGATVVCYRVSGKEKKCLQVLPLEDEELGLLRTGRNV</sequence>
<dbReference type="EMBL" id="SOKU01000205">
    <property type="protein sequence ID" value="TES85513.1"/>
    <property type="molecule type" value="Genomic_DNA"/>
</dbReference>
<evidence type="ECO:0000259" key="5">
    <source>
        <dbReference type="Pfam" id="PF18297"/>
    </source>
</evidence>
<dbReference type="AlphaFoldDB" id="A0A523QIU9"/>
<dbReference type="InterPro" id="IPR059101">
    <property type="entry name" value="NFACT-R_2"/>
</dbReference>
<dbReference type="SUPFAM" id="SSF52402">
    <property type="entry name" value="Adenine nucleotide alpha hydrolases-like"/>
    <property type="match status" value="1"/>
</dbReference>
<keyword evidence="2" id="KW-0067">ATP-binding</keyword>
<reference evidence="6 7" key="1">
    <citation type="submission" date="2019-03" db="EMBL/GenBank/DDBJ databases">
        <title>Metabolic potential of uncultured bacteria and archaea associated with petroleum seepage in deep-sea sediments.</title>
        <authorList>
            <person name="Dong X."/>
            <person name="Hubert C."/>
        </authorList>
    </citation>
    <scope>NUCLEOTIDE SEQUENCE [LARGE SCALE GENOMIC DNA]</scope>
    <source>
        <strain evidence="6">E44_bin92</strain>
    </source>
</reference>
<dbReference type="GO" id="GO:0005524">
    <property type="term" value="F:ATP binding"/>
    <property type="evidence" value="ECO:0007669"/>
    <property type="project" value="UniProtKB-KW"/>
</dbReference>
<accession>A0A523QIU9</accession>
<organism evidence="6 7">
    <name type="scientific">Aerophobetes bacterium</name>
    <dbReference type="NCBI Taxonomy" id="2030807"/>
    <lineage>
        <taxon>Bacteria</taxon>
        <taxon>Candidatus Aerophobota</taxon>
    </lineage>
</organism>
<feature type="domain" description="NFACT protein RNA binding" evidence="5">
    <location>
        <begin position="289"/>
        <end position="387"/>
    </location>
</feature>
<protein>
    <submittedName>
        <fullName evidence="6">tRNA 4-thiouridine(8) synthase ThiI</fullName>
    </submittedName>
</protein>
<name>A0A523QIU9_UNCAE</name>
<dbReference type="GO" id="GO:0004810">
    <property type="term" value="F:CCA tRNA nucleotidyltransferase activity"/>
    <property type="evidence" value="ECO:0007669"/>
    <property type="project" value="InterPro"/>
</dbReference>
<evidence type="ECO:0000313" key="7">
    <source>
        <dbReference type="Proteomes" id="UP000320781"/>
    </source>
</evidence>
<evidence type="ECO:0000259" key="4">
    <source>
        <dbReference type="Pfam" id="PF02568"/>
    </source>
</evidence>
<evidence type="ECO:0000256" key="2">
    <source>
        <dbReference type="ARBA" id="ARBA00022840"/>
    </source>
</evidence>
<dbReference type="Pfam" id="PF02568">
    <property type="entry name" value="ThiI"/>
    <property type="match status" value="1"/>
</dbReference>
<feature type="compositionally biased region" description="Basic and acidic residues" evidence="3">
    <location>
        <begin position="47"/>
        <end position="57"/>
    </location>
</feature>
<feature type="domain" description="Thil AANH" evidence="4">
    <location>
        <begin position="71"/>
        <end position="207"/>
    </location>
</feature>
<gene>
    <name evidence="6" type="ORF">E3J95_04210</name>
</gene>
<feature type="compositionally biased region" description="Polar residues" evidence="3">
    <location>
        <begin position="37"/>
        <end position="46"/>
    </location>
</feature>
<comment type="caution">
    <text evidence="6">The sequence shown here is derived from an EMBL/GenBank/DDBJ whole genome shotgun (WGS) entry which is preliminary data.</text>
</comment>
<keyword evidence="1" id="KW-0547">Nucleotide-binding</keyword>
<evidence type="ECO:0000256" key="1">
    <source>
        <dbReference type="ARBA" id="ARBA00022741"/>
    </source>
</evidence>
<evidence type="ECO:0000256" key="3">
    <source>
        <dbReference type="SAM" id="MobiDB-lite"/>
    </source>
</evidence>
<dbReference type="PANTHER" id="PTHR11933:SF6">
    <property type="entry name" value="THIL AANH DOMAIN-CONTAINING PROTEIN"/>
    <property type="match status" value="1"/>
</dbReference>
<dbReference type="Pfam" id="PF18297">
    <property type="entry name" value="NFACT-R_2"/>
    <property type="match status" value="1"/>
</dbReference>
<dbReference type="InterPro" id="IPR020536">
    <property type="entry name" value="ThiI_AANH"/>
</dbReference>